<organism evidence="1 2">
    <name type="scientific">Penicillium alfredii</name>
    <dbReference type="NCBI Taxonomy" id="1506179"/>
    <lineage>
        <taxon>Eukaryota</taxon>
        <taxon>Fungi</taxon>
        <taxon>Dikarya</taxon>
        <taxon>Ascomycota</taxon>
        <taxon>Pezizomycotina</taxon>
        <taxon>Eurotiomycetes</taxon>
        <taxon>Eurotiomycetidae</taxon>
        <taxon>Eurotiales</taxon>
        <taxon>Aspergillaceae</taxon>
        <taxon>Penicillium</taxon>
    </lineage>
</organism>
<sequence>MRTWASKQSRKSPVITRDCREPRDVVFETDRIEGIENTPMRHTNTKLSPRWFDSTTDIPTLLLFPGTDSAHYRSKDSVPLLFDYAVQCQTAMIPAERVCMWEIPLGRPKWEILSQLKNWVICLQEVPIYVTRKDMIDSQLFGQLGEEHIQLVDPLDTATLQRFCDLVERSEAREGYQAQLFSKKPKDVKSFHVRVKEWMRNAIWDLVQAERFGEEWVFVESDPENTLLELQTRDKVPRQQSISKFSNEEFRTFFAELAQLFPNDQHPKVQEVLASLLTLHPRIVFRPYITEYLLPFEIHRDSKGEEGRAGGGGGGIKK</sequence>
<dbReference type="AlphaFoldDB" id="A0A9W9F9X1"/>
<dbReference type="RefSeq" id="XP_056511869.1">
    <property type="nucleotide sequence ID" value="XM_056656256.1"/>
</dbReference>
<name>A0A9W9F9X1_9EURO</name>
<evidence type="ECO:0000313" key="2">
    <source>
        <dbReference type="Proteomes" id="UP001141434"/>
    </source>
</evidence>
<dbReference type="GeneID" id="81395424"/>
<keyword evidence="2" id="KW-1185">Reference proteome</keyword>
<gene>
    <name evidence="1" type="ORF">NUU61_005674</name>
</gene>
<evidence type="ECO:0000313" key="1">
    <source>
        <dbReference type="EMBL" id="KAJ5096318.1"/>
    </source>
</evidence>
<comment type="caution">
    <text evidence="1">The sequence shown here is derived from an EMBL/GenBank/DDBJ whole genome shotgun (WGS) entry which is preliminary data.</text>
</comment>
<proteinExistence type="predicted"/>
<accession>A0A9W9F9X1</accession>
<dbReference type="OrthoDB" id="3540486at2759"/>
<dbReference type="EMBL" id="JAPMSZ010000007">
    <property type="protein sequence ID" value="KAJ5096318.1"/>
    <property type="molecule type" value="Genomic_DNA"/>
</dbReference>
<protein>
    <submittedName>
        <fullName evidence="1">Uncharacterized protein</fullName>
    </submittedName>
</protein>
<reference evidence="1" key="1">
    <citation type="submission" date="2022-11" db="EMBL/GenBank/DDBJ databases">
        <authorList>
            <person name="Petersen C."/>
        </authorList>
    </citation>
    <scope>NUCLEOTIDE SEQUENCE</scope>
    <source>
        <strain evidence="1">IBT 34128</strain>
    </source>
</reference>
<reference evidence="1" key="2">
    <citation type="journal article" date="2023" name="IMA Fungus">
        <title>Comparative genomic study of the Penicillium genus elucidates a diverse pangenome and 15 lateral gene transfer events.</title>
        <authorList>
            <person name="Petersen C."/>
            <person name="Sorensen T."/>
            <person name="Nielsen M.R."/>
            <person name="Sondergaard T.E."/>
            <person name="Sorensen J.L."/>
            <person name="Fitzpatrick D.A."/>
            <person name="Frisvad J.C."/>
            <person name="Nielsen K.L."/>
        </authorList>
    </citation>
    <scope>NUCLEOTIDE SEQUENCE</scope>
    <source>
        <strain evidence="1">IBT 34128</strain>
    </source>
</reference>
<dbReference type="Proteomes" id="UP001141434">
    <property type="component" value="Unassembled WGS sequence"/>
</dbReference>